<reference evidence="3" key="1">
    <citation type="submission" date="2021-01" db="EMBL/GenBank/DDBJ databases">
        <authorList>
            <person name="Corre E."/>
            <person name="Pelletier E."/>
            <person name="Niang G."/>
            <person name="Scheremetjew M."/>
            <person name="Finn R."/>
            <person name="Kale V."/>
            <person name="Holt S."/>
            <person name="Cochrane G."/>
            <person name="Meng A."/>
            <person name="Brown T."/>
            <person name="Cohen L."/>
        </authorList>
    </citation>
    <scope>NUCLEOTIDE SEQUENCE</scope>
    <source>
        <strain evidence="3">CCAP1064/1</strain>
    </source>
</reference>
<keyword evidence="1" id="KW-0812">Transmembrane</keyword>
<feature type="transmembrane region" description="Helical" evidence="1">
    <location>
        <begin position="66"/>
        <end position="84"/>
    </location>
</feature>
<dbReference type="EMBL" id="HBEL01028123">
    <property type="protein sequence ID" value="CAD8416867.1"/>
    <property type="molecule type" value="Transcribed_RNA"/>
</dbReference>
<dbReference type="EMBL" id="HBEL01028122">
    <property type="protein sequence ID" value="CAD8416866.1"/>
    <property type="molecule type" value="Transcribed_RNA"/>
</dbReference>
<feature type="transmembrane region" description="Helical" evidence="1">
    <location>
        <begin position="38"/>
        <end position="59"/>
    </location>
</feature>
<dbReference type="AlphaFoldDB" id="A0A6T8KVS3"/>
<protein>
    <submittedName>
        <fullName evidence="3">Uncharacterized protein</fullName>
    </submittedName>
</protein>
<proteinExistence type="predicted"/>
<evidence type="ECO:0000313" key="3">
    <source>
        <dbReference type="EMBL" id="CAD8416867.1"/>
    </source>
</evidence>
<evidence type="ECO:0000256" key="1">
    <source>
        <dbReference type="SAM" id="Phobius"/>
    </source>
</evidence>
<keyword evidence="1" id="KW-1133">Transmembrane helix</keyword>
<keyword evidence="1" id="KW-0472">Membrane</keyword>
<name>A0A6T8KVS3_9STRA</name>
<accession>A0A6T8KVS3</accession>
<organism evidence="3">
    <name type="scientific">Proboscia inermis</name>
    <dbReference type="NCBI Taxonomy" id="420281"/>
    <lineage>
        <taxon>Eukaryota</taxon>
        <taxon>Sar</taxon>
        <taxon>Stramenopiles</taxon>
        <taxon>Ochrophyta</taxon>
        <taxon>Bacillariophyta</taxon>
        <taxon>Coscinodiscophyceae</taxon>
        <taxon>Rhizosoleniophycidae</taxon>
        <taxon>Rhizosoleniales</taxon>
        <taxon>Rhizosoleniaceae</taxon>
        <taxon>Proboscia</taxon>
    </lineage>
</organism>
<feature type="transmembrane region" description="Helical" evidence="1">
    <location>
        <begin position="119"/>
        <end position="137"/>
    </location>
</feature>
<sequence>MVSSLTLGILTGLSNFLVLVFNAGFSMADELAEPNPGVFSVHGQVMILVWGLTFIAAGVSDAGPAVWAVFALEKMCYVVIWGMWMNSNPDALSKLLALHASAQEESGNMSVLLAPTFHLIYGPIAVVFVILFLTKALEGKRTPTKLRRD</sequence>
<gene>
    <name evidence="2" type="ORF">PINE0816_LOCUS13001</name>
    <name evidence="3" type="ORF">PINE0816_LOCUS13002</name>
</gene>
<evidence type="ECO:0000313" key="2">
    <source>
        <dbReference type="EMBL" id="CAD8416866.1"/>
    </source>
</evidence>